<comment type="caution">
    <text evidence="1">The sequence shown here is derived from an EMBL/GenBank/DDBJ whole genome shotgun (WGS) entry which is preliminary data.</text>
</comment>
<sequence>MAASAMAQTGQATAGSQDLVVTASFYDQLLHLWSPES</sequence>
<evidence type="ECO:0000313" key="2">
    <source>
        <dbReference type="Proteomes" id="UP000485058"/>
    </source>
</evidence>
<reference evidence="1 2" key="1">
    <citation type="submission" date="2020-02" db="EMBL/GenBank/DDBJ databases">
        <title>Draft genome sequence of Haematococcus lacustris strain NIES-144.</title>
        <authorList>
            <person name="Morimoto D."/>
            <person name="Nakagawa S."/>
            <person name="Yoshida T."/>
            <person name="Sawayama S."/>
        </authorList>
    </citation>
    <scope>NUCLEOTIDE SEQUENCE [LARGE SCALE GENOMIC DNA]</scope>
    <source>
        <strain evidence="1 2">NIES-144</strain>
    </source>
</reference>
<proteinExistence type="predicted"/>
<organism evidence="1 2">
    <name type="scientific">Haematococcus lacustris</name>
    <name type="common">Green alga</name>
    <name type="synonym">Haematococcus pluvialis</name>
    <dbReference type="NCBI Taxonomy" id="44745"/>
    <lineage>
        <taxon>Eukaryota</taxon>
        <taxon>Viridiplantae</taxon>
        <taxon>Chlorophyta</taxon>
        <taxon>core chlorophytes</taxon>
        <taxon>Chlorophyceae</taxon>
        <taxon>CS clade</taxon>
        <taxon>Chlamydomonadales</taxon>
        <taxon>Haematococcaceae</taxon>
        <taxon>Haematococcus</taxon>
    </lineage>
</organism>
<keyword evidence="2" id="KW-1185">Reference proteome</keyword>
<name>A0A699Z2R4_HAELA</name>
<protein>
    <submittedName>
        <fullName evidence="1">Uncharacterized protein</fullName>
    </submittedName>
</protein>
<dbReference type="Proteomes" id="UP000485058">
    <property type="component" value="Unassembled WGS sequence"/>
</dbReference>
<accession>A0A699Z2R4</accession>
<evidence type="ECO:0000313" key="1">
    <source>
        <dbReference type="EMBL" id="GFH16351.1"/>
    </source>
</evidence>
<dbReference type="EMBL" id="BLLF01000983">
    <property type="protein sequence ID" value="GFH16351.1"/>
    <property type="molecule type" value="Genomic_DNA"/>
</dbReference>
<dbReference type="AlphaFoldDB" id="A0A699Z2R4"/>
<gene>
    <name evidence="1" type="ORF">HaLaN_12752</name>
</gene>